<evidence type="ECO:0000313" key="9">
    <source>
        <dbReference type="EMBL" id="KKY14919.1"/>
    </source>
</evidence>
<feature type="region of interest" description="Disordered" evidence="7">
    <location>
        <begin position="1"/>
        <end position="27"/>
    </location>
</feature>
<dbReference type="Proteomes" id="UP000053317">
    <property type="component" value="Unassembled WGS sequence"/>
</dbReference>
<comment type="caution">
    <text evidence="9">The sequence shown here is derived from an EMBL/GenBank/DDBJ whole genome shotgun (WGS) entry which is preliminary data.</text>
</comment>
<dbReference type="Gene3D" id="2.130.10.10">
    <property type="entry name" value="YVTN repeat-like/Quinoprotein amine dehydrogenase"/>
    <property type="match status" value="1"/>
</dbReference>
<feature type="domain" description="Gem-associated protein 5 TPR" evidence="8">
    <location>
        <begin position="449"/>
        <end position="613"/>
    </location>
</feature>
<keyword evidence="2" id="KW-0597">Phosphoprotein</keyword>
<evidence type="ECO:0000256" key="7">
    <source>
        <dbReference type="SAM" id="MobiDB-lite"/>
    </source>
</evidence>
<dbReference type="PANTHER" id="PTHR15528:SF11">
    <property type="entry name" value="FI18188P1"/>
    <property type="match status" value="1"/>
</dbReference>
<comment type="subcellular location">
    <subcellularLocation>
        <location evidence="1">Nucleus</location>
    </subcellularLocation>
</comment>
<reference evidence="9 10" key="2">
    <citation type="submission" date="2015-05" db="EMBL/GenBank/DDBJ databases">
        <authorList>
            <person name="Morales-Cruz A."/>
            <person name="Amrine K.C."/>
            <person name="Cantu D."/>
        </authorList>
    </citation>
    <scope>NUCLEOTIDE SEQUENCE [LARGE SCALE GENOMIC DNA]</scope>
    <source>
        <strain evidence="9">UCRPC4</strain>
    </source>
</reference>
<feature type="compositionally biased region" description="Polar residues" evidence="7">
    <location>
        <begin position="630"/>
        <end position="646"/>
    </location>
</feature>
<evidence type="ECO:0000256" key="2">
    <source>
        <dbReference type="ARBA" id="ARBA00022553"/>
    </source>
</evidence>
<feature type="compositionally biased region" description="Low complexity" evidence="7">
    <location>
        <begin position="647"/>
        <end position="660"/>
    </location>
</feature>
<name>A0A0G2DWB9_PHACM</name>
<feature type="region of interest" description="Disordered" evidence="7">
    <location>
        <begin position="767"/>
        <end position="828"/>
    </location>
</feature>
<protein>
    <submittedName>
        <fullName evidence="9">Putative wd g-beta repeat protein</fullName>
    </submittedName>
</protein>
<feature type="compositionally biased region" description="Low complexity" evidence="7">
    <location>
        <begin position="364"/>
        <end position="385"/>
    </location>
</feature>
<keyword evidence="5" id="KW-0804">Transcription</keyword>
<dbReference type="InterPro" id="IPR036322">
    <property type="entry name" value="WD40_repeat_dom_sf"/>
</dbReference>
<feature type="compositionally biased region" description="Basic and acidic residues" evidence="7">
    <location>
        <begin position="395"/>
        <end position="408"/>
    </location>
</feature>
<dbReference type="GO" id="GO:0045944">
    <property type="term" value="P:positive regulation of transcription by RNA polymerase II"/>
    <property type="evidence" value="ECO:0007669"/>
    <property type="project" value="TreeGrafter"/>
</dbReference>
<dbReference type="InterPro" id="IPR056421">
    <property type="entry name" value="TPR_GEMI5"/>
</dbReference>
<feature type="compositionally biased region" description="Low complexity" evidence="7">
    <location>
        <begin position="14"/>
        <end position="24"/>
    </location>
</feature>
<keyword evidence="10" id="KW-1185">Reference proteome</keyword>
<dbReference type="PANTHER" id="PTHR15528">
    <property type="entry name" value="PEROXISOME PROLIFERATOR ACTIVATED RECEPTOR GAMMA COACTIVATOR 1 PGC-1 -RELATED"/>
    <property type="match status" value="1"/>
</dbReference>
<keyword evidence="6" id="KW-0539">Nucleus</keyword>
<dbReference type="SUPFAM" id="SSF50978">
    <property type="entry name" value="WD40 repeat-like"/>
    <property type="match status" value="1"/>
</dbReference>
<evidence type="ECO:0000256" key="5">
    <source>
        <dbReference type="ARBA" id="ARBA00023163"/>
    </source>
</evidence>
<feature type="region of interest" description="Disordered" evidence="7">
    <location>
        <begin position="267"/>
        <end position="412"/>
    </location>
</feature>
<dbReference type="InterPro" id="IPR015943">
    <property type="entry name" value="WD40/YVTN_repeat-like_dom_sf"/>
</dbReference>
<dbReference type="GO" id="GO:0003712">
    <property type="term" value="F:transcription coregulator activity"/>
    <property type="evidence" value="ECO:0007669"/>
    <property type="project" value="InterPro"/>
</dbReference>
<feature type="compositionally biased region" description="Low complexity" evidence="7">
    <location>
        <begin position="276"/>
        <end position="285"/>
    </location>
</feature>
<evidence type="ECO:0000259" key="8">
    <source>
        <dbReference type="Pfam" id="PF23774"/>
    </source>
</evidence>
<feature type="compositionally biased region" description="Basic and acidic residues" evidence="7">
    <location>
        <begin position="777"/>
        <end position="787"/>
    </location>
</feature>
<evidence type="ECO:0000256" key="1">
    <source>
        <dbReference type="ARBA" id="ARBA00004123"/>
    </source>
</evidence>
<evidence type="ECO:0000256" key="3">
    <source>
        <dbReference type="ARBA" id="ARBA00022884"/>
    </source>
</evidence>
<feature type="compositionally biased region" description="Low complexity" evidence="7">
    <location>
        <begin position="320"/>
        <end position="332"/>
    </location>
</feature>
<keyword evidence="3" id="KW-0694">RNA-binding</keyword>
<accession>A0A0G2DWB9</accession>
<dbReference type="Pfam" id="PF23774">
    <property type="entry name" value="TPR_GEMI5"/>
    <property type="match status" value="1"/>
</dbReference>
<dbReference type="GO" id="GO:0003723">
    <property type="term" value="F:RNA binding"/>
    <property type="evidence" value="ECO:0007669"/>
    <property type="project" value="UniProtKB-KW"/>
</dbReference>
<reference evidence="9 10" key="1">
    <citation type="submission" date="2015-05" db="EMBL/GenBank/DDBJ databases">
        <title>Distinctive expansion of gene families associated with plant cell wall degradation and secondary metabolism in the genomes of grapevine trunk pathogens.</title>
        <authorList>
            <person name="Lawrence D.P."/>
            <person name="Travadon R."/>
            <person name="Rolshausen P.E."/>
            <person name="Baumgartner K."/>
        </authorList>
    </citation>
    <scope>NUCLEOTIDE SEQUENCE [LARGE SCALE GENOMIC DNA]</scope>
    <source>
        <strain evidence="9">UCRPC4</strain>
    </source>
</reference>
<dbReference type="OrthoDB" id="7326421at2759"/>
<proteinExistence type="predicted"/>
<gene>
    <name evidence="9" type="ORF">UCRPC4_g06574</name>
</gene>
<keyword evidence="4" id="KW-0805">Transcription regulation</keyword>
<evidence type="ECO:0000313" key="10">
    <source>
        <dbReference type="Proteomes" id="UP000053317"/>
    </source>
</evidence>
<dbReference type="GO" id="GO:0005634">
    <property type="term" value="C:nucleus"/>
    <property type="evidence" value="ECO:0007669"/>
    <property type="project" value="UniProtKB-SubCell"/>
</dbReference>
<dbReference type="AlphaFoldDB" id="A0A0G2DWB9"/>
<evidence type="ECO:0000256" key="4">
    <source>
        <dbReference type="ARBA" id="ARBA00023015"/>
    </source>
</evidence>
<feature type="compositionally biased region" description="Polar residues" evidence="7">
    <location>
        <begin position="349"/>
        <end position="360"/>
    </location>
</feature>
<feature type="compositionally biased region" description="Polar residues" evidence="7">
    <location>
        <begin position="661"/>
        <end position="672"/>
    </location>
</feature>
<dbReference type="EMBL" id="LCWF01000201">
    <property type="protein sequence ID" value="KKY14919.1"/>
    <property type="molecule type" value="Genomic_DNA"/>
</dbReference>
<feature type="compositionally biased region" description="Polar residues" evidence="7">
    <location>
        <begin position="815"/>
        <end position="828"/>
    </location>
</feature>
<feature type="region of interest" description="Disordered" evidence="7">
    <location>
        <begin position="630"/>
        <end position="676"/>
    </location>
</feature>
<sequence length="911" mass="99375">MSAALSSRQPRPKAPSATSKTSSKGKGKVGEYGFTACTATASLLLYAQGDTILCLHHDTLALERRFTKHRANIQWISVDNVSERGAGRFVVSYDIGQEAIVWDLYNGNEVSRFAAFESIPVAAWMRNGHIAFGNVKGEVILFAPATSEHYSSRTIYDPITALAPSSDCRTFAIGVIRVLKRSSEPSTSLNWMAWSKNGRIVQYSDRETWSWDVRTKHVTFEQIPTIQDVRAIANFGPTAVLFTLGPNYSVQQYDVEAPQLVANIQHFPLNGRPDDSTSIPSISASESEDDMLEPPDLTNKEQLAAQGAQIERSTSANSYTSQTDSASSRTSSMIGRTGKLPSLPRTDRSGTTFSLGTMSHMTRGAGSLMSGSSLGYPSSAPSPASNRAYRKTSRLRNEVVRSPDDNKPLTDLFPSTRQRLFNLPFKSLPPFDPSKLSKDALRRQMLSVVFGWDDDIETLVRNEMESHPPGSQGKILLAKWLNDEADILASMLTSSSSNSNLDWMLLALSGMGDQAKTKTIAQAVAQKMLAKGDIHTAVTILLSLNEVDIATDVYLGQHYYMEAILLTCLMKRSDWRKQSSLVRQWGQHVVSNSQQHLAIRCFSVAAPDEEEAAAPAAPPQLLPYTQSSLPTQRVKGSSAQSEMSDATSSVQTTVTPVPSVNTKQISPTNGRITPSLKLITSFGPPEGERHFKFPGLKSDDRTPTVQPGVTPIAESAIDTPISAGGLGQRVGTPGGFMRPRLPSIGESPPTGTPIDVPASAVIAPIPLPTPDNSEVQPEARKQDHRLGSPEPLQLLTSAKYDPTDSKKGTPLTALPATTNINTEPPVSPSQPIFNALAQERIATLMGQHKQMPQAQYSVVQQIWREDKMTEPKYAVHRVEQVLEEILHLTEEGTGRDQQVVRPKGVVREDQV</sequence>
<organism evidence="9 10">
    <name type="scientific">Phaeomoniella chlamydospora</name>
    <name type="common">Phaeoacremonium chlamydosporum</name>
    <dbReference type="NCBI Taxonomy" id="158046"/>
    <lineage>
        <taxon>Eukaryota</taxon>
        <taxon>Fungi</taxon>
        <taxon>Dikarya</taxon>
        <taxon>Ascomycota</taxon>
        <taxon>Pezizomycotina</taxon>
        <taxon>Eurotiomycetes</taxon>
        <taxon>Chaetothyriomycetidae</taxon>
        <taxon>Phaeomoniellales</taxon>
        <taxon>Phaeomoniellaceae</taxon>
        <taxon>Phaeomoniella</taxon>
    </lineage>
</organism>
<dbReference type="InterPro" id="IPR034605">
    <property type="entry name" value="PGC-1"/>
</dbReference>
<evidence type="ECO:0000256" key="6">
    <source>
        <dbReference type="ARBA" id="ARBA00023242"/>
    </source>
</evidence>